<evidence type="ECO:0000313" key="3">
    <source>
        <dbReference type="Proteomes" id="UP000732380"/>
    </source>
</evidence>
<reference evidence="2 3" key="1">
    <citation type="journal article" date="2020" name="bioRxiv">
        <title>Whole genome comparisons of ergot fungi reveals the divergence and evolution of species within the genus Claviceps are the result of varying mechanisms driving genome evolution and host range expansion.</title>
        <authorList>
            <person name="Wyka S.A."/>
            <person name="Mondo S.J."/>
            <person name="Liu M."/>
            <person name="Dettman J."/>
            <person name="Nalam V."/>
            <person name="Broders K.D."/>
        </authorList>
    </citation>
    <scope>NUCLEOTIDE SEQUENCE [LARGE SCALE GENOMIC DNA]</scope>
    <source>
        <strain evidence="2 3">LM576</strain>
    </source>
</reference>
<sequence>MHPFLLPATLLLGLPAVLASNVNVAITAKSMNPILNILTNITDTSRSLSEQTSGPMDFNLDRQYKARGPLSYILQKGSVRYYVKFIQDLNRTNKNFPQLPSGLNRSAEQATCDYFYKDFYRSQTRLPIDLAANCYTSGTKGSWCNYLVICLRTYIPLLAQVEEKIINTTPSCAAKLRTRIGTIKSFQAQAVEKIEKGRYYRELPFKVPAES</sequence>
<dbReference type="Proteomes" id="UP000732380">
    <property type="component" value="Unassembled WGS sequence"/>
</dbReference>
<proteinExistence type="predicted"/>
<evidence type="ECO:0000313" key="2">
    <source>
        <dbReference type="EMBL" id="KAG6122925.1"/>
    </source>
</evidence>
<protein>
    <submittedName>
        <fullName evidence="2">Uncharacterized protein</fullName>
    </submittedName>
</protein>
<dbReference type="AlphaFoldDB" id="A0A9P7QA43"/>
<feature type="chain" id="PRO_5040254020" evidence="1">
    <location>
        <begin position="20"/>
        <end position="211"/>
    </location>
</feature>
<dbReference type="EMBL" id="SRQM01000013">
    <property type="protein sequence ID" value="KAG6122925.1"/>
    <property type="molecule type" value="Genomic_DNA"/>
</dbReference>
<organism evidence="2 3">
    <name type="scientific">Claviceps humidiphila</name>
    <dbReference type="NCBI Taxonomy" id="1294629"/>
    <lineage>
        <taxon>Eukaryota</taxon>
        <taxon>Fungi</taxon>
        <taxon>Dikarya</taxon>
        <taxon>Ascomycota</taxon>
        <taxon>Pezizomycotina</taxon>
        <taxon>Sordariomycetes</taxon>
        <taxon>Hypocreomycetidae</taxon>
        <taxon>Hypocreales</taxon>
        <taxon>Clavicipitaceae</taxon>
        <taxon>Claviceps</taxon>
    </lineage>
</organism>
<evidence type="ECO:0000256" key="1">
    <source>
        <dbReference type="SAM" id="SignalP"/>
    </source>
</evidence>
<accession>A0A9P7QA43</accession>
<keyword evidence="1" id="KW-0732">Signal</keyword>
<gene>
    <name evidence="2" type="ORF">E4U13_000882</name>
</gene>
<keyword evidence="3" id="KW-1185">Reference proteome</keyword>
<name>A0A9P7QA43_9HYPO</name>
<comment type="caution">
    <text evidence="2">The sequence shown here is derived from an EMBL/GenBank/DDBJ whole genome shotgun (WGS) entry which is preliminary data.</text>
</comment>
<feature type="signal peptide" evidence="1">
    <location>
        <begin position="1"/>
        <end position="19"/>
    </location>
</feature>